<evidence type="ECO:0000256" key="1">
    <source>
        <dbReference type="SAM" id="MobiDB-lite"/>
    </source>
</evidence>
<reference evidence="2" key="1">
    <citation type="submission" date="2023-09" db="UniProtKB">
        <authorList>
            <consortium name="Ensembl"/>
        </authorList>
    </citation>
    <scope>IDENTIFICATION</scope>
</reference>
<protein>
    <submittedName>
        <fullName evidence="2">Uncharacterized protein</fullName>
    </submittedName>
</protein>
<feature type="region of interest" description="Disordered" evidence="1">
    <location>
        <begin position="25"/>
        <end position="48"/>
    </location>
</feature>
<organism evidence="2">
    <name type="scientific">Stegastes partitus</name>
    <name type="common">bicolor damselfish</name>
    <dbReference type="NCBI Taxonomy" id="144197"/>
    <lineage>
        <taxon>Eukaryota</taxon>
        <taxon>Metazoa</taxon>
        <taxon>Chordata</taxon>
        <taxon>Craniata</taxon>
        <taxon>Vertebrata</taxon>
        <taxon>Euteleostomi</taxon>
        <taxon>Actinopterygii</taxon>
        <taxon>Neopterygii</taxon>
        <taxon>Teleostei</taxon>
        <taxon>Neoteleostei</taxon>
        <taxon>Acanthomorphata</taxon>
        <taxon>Ovalentaria</taxon>
        <taxon>Pomacentridae</taxon>
        <taxon>Stegastes</taxon>
    </lineage>
</organism>
<name>A0A3B5ACU7_9TELE</name>
<feature type="compositionally biased region" description="Basic and acidic residues" evidence="1">
    <location>
        <begin position="76"/>
        <end position="89"/>
    </location>
</feature>
<feature type="region of interest" description="Disordered" evidence="1">
    <location>
        <begin position="69"/>
        <end position="89"/>
    </location>
</feature>
<evidence type="ECO:0000313" key="2">
    <source>
        <dbReference type="Ensembl" id="ENSSPAP00000015699.1"/>
    </source>
</evidence>
<dbReference type="AlphaFoldDB" id="A0A3B5ACU7"/>
<sequence length="89" mass="9812">MCSLQHTLHSGGTVSLMKVRLGVLRPGVSDEEDDGHEGHHQKDASDDEDCQVARGLLFLLIPEGQVGAEDALSWTEDTRRSEKQKQSKN</sequence>
<dbReference type="Ensembl" id="ENSSPAT00000015954.1">
    <property type="protein sequence ID" value="ENSSPAP00000015699.1"/>
    <property type="gene ID" value="ENSSPAG00000011850.1"/>
</dbReference>
<proteinExistence type="predicted"/>
<dbReference type="GeneTree" id="ENSGT00940000180602"/>
<accession>A0A3B5ACU7</accession>